<dbReference type="Ensembl" id="ENSECAT00000123733.1">
    <property type="protein sequence ID" value="ENSECAP00000056543.1"/>
    <property type="gene ID" value="ENSECAG00000044798.1"/>
</dbReference>
<reference evidence="1" key="2">
    <citation type="submission" date="2025-08" db="UniProtKB">
        <authorList>
            <consortium name="Ensembl"/>
        </authorList>
    </citation>
    <scope>IDENTIFICATION</scope>
    <source>
        <strain evidence="1">Thoroughbred</strain>
    </source>
</reference>
<evidence type="ECO:0000313" key="2">
    <source>
        <dbReference type="Proteomes" id="UP000002281"/>
    </source>
</evidence>
<reference evidence="1" key="3">
    <citation type="submission" date="2025-09" db="UniProtKB">
        <authorList>
            <consortium name="Ensembl"/>
        </authorList>
    </citation>
    <scope>IDENTIFICATION</scope>
    <source>
        <strain evidence="1">Thoroughbred</strain>
    </source>
</reference>
<organism evidence="1 2">
    <name type="scientific">Equus caballus</name>
    <name type="common">Horse</name>
    <dbReference type="NCBI Taxonomy" id="9796"/>
    <lineage>
        <taxon>Eukaryota</taxon>
        <taxon>Metazoa</taxon>
        <taxon>Chordata</taxon>
        <taxon>Craniata</taxon>
        <taxon>Vertebrata</taxon>
        <taxon>Euteleostomi</taxon>
        <taxon>Mammalia</taxon>
        <taxon>Eutheria</taxon>
        <taxon>Laurasiatheria</taxon>
        <taxon>Perissodactyla</taxon>
        <taxon>Equidae</taxon>
        <taxon>Equus</taxon>
    </lineage>
</organism>
<keyword evidence="2" id="KW-1185">Reference proteome</keyword>
<accession>A0A9L0R267</accession>
<protein>
    <submittedName>
        <fullName evidence="1">Uncharacterized protein</fullName>
    </submittedName>
</protein>
<name>A0A9L0R267_HORSE</name>
<proteinExistence type="predicted"/>
<dbReference type="AlphaFoldDB" id="A0A9L0R267"/>
<dbReference type="Proteomes" id="UP000002281">
    <property type="component" value="Chromosome 21"/>
</dbReference>
<sequence>MQIKTIMRYHLTPIRMVVIKKTRNHKCWRRCGEKGTLTHCWWECKLVQPLWKTAWRLLKKLRIDLPYDPAIPLLGIFPRTMKTLI</sequence>
<dbReference type="GeneTree" id="ENSGT01150000286916"/>
<reference evidence="1 2" key="1">
    <citation type="journal article" date="2009" name="Science">
        <title>Genome sequence, comparative analysis, and population genetics of the domestic horse.</title>
        <authorList>
            <consortium name="Broad Institute Genome Sequencing Platform"/>
            <consortium name="Broad Institute Whole Genome Assembly Team"/>
            <person name="Wade C.M."/>
            <person name="Giulotto E."/>
            <person name="Sigurdsson S."/>
            <person name="Zoli M."/>
            <person name="Gnerre S."/>
            <person name="Imsland F."/>
            <person name="Lear T.L."/>
            <person name="Adelson D.L."/>
            <person name="Bailey E."/>
            <person name="Bellone R.R."/>
            <person name="Bloecker H."/>
            <person name="Distl O."/>
            <person name="Edgar R.C."/>
            <person name="Garber M."/>
            <person name="Leeb T."/>
            <person name="Mauceli E."/>
            <person name="MacLeod J.N."/>
            <person name="Penedo M.C.T."/>
            <person name="Raison J.M."/>
            <person name="Sharpe T."/>
            <person name="Vogel J."/>
            <person name="Andersson L."/>
            <person name="Antczak D.F."/>
            <person name="Biagi T."/>
            <person name="Binns M.M."/>
            <person name="Chowdhary B.P."/>
            <person name="Coleman S.J."/>
            <person name="Della Valle G."/>
            <person name="Fryc S."/>
            <person name="Guerin G."/>
            <person name="Hasegawa T."/>
            <person name="Hill E.W."/>
            <person name="Jurka J."/>
            <person name="Kiialainen A."/>
            <person name="Lindgren G."/>
            <person name="Liu J."/>
            <person name="Magnani E."/>
            <person name="Mickelson J.R."/>
            <person name="Murray J."/>
            <person name="Nergadze S.G."/>
            <person name="Onofrio R."/>
            <person name="Pedroni S."/>
            <person name="Piras M.F."/>
            <person name="Raudsepp T."/>
            <person name="Rocchi M."/>
            <person name="Roeed K.H."/>
            <person name="Ryder O.A."/>
            <person name="Searle S."/>
            <person name="Skow L."/>
            <person name="Swinburne J.E."/>
            <person name="Syvaenen A.C."/>
            <person name="Tozaki T."/>
            <person name="Valberg S.J."/>
            <person name="Vaudin M."/>
            <person name="White J.R."/>
            <person name="Zody M.C."/>
            <person name="Lander E.S."/>
            <person name="Lindblad-Toh K."/>
        </authorList>
    </citation>
    <scope>NUCLEOTIDE SEQUENCE [LARGE SCALE GENOMIC DNA]</scope>
    <source>
        <strain evidence="1 2">Thoroughbred</strain>
    </source>
</reference>
<evidence type="ECO:0000313" key="1">
    <source>
        <dbReference type="Ensembl" id="ENSECAP00000056543.1"/>
    </source>
</evidence>